<protein>
    <submittedName>
        <fullName evidence="8">BTAD domain-containing putative transcriptional regulator</fullName>
    </submittedName>
</protein>
<evidence type="ECO:0000313" key="9">
    <source>
        <dbReference type="Proteomes" id="UP001501115"/>
    </source>
</evidence>
<keyword evidence="3" id="KW-0805">Transcription regulation</keyword>
<keyword evidence="5" id="KW-0804">Transcription</keyword>
<dbReference type="InterPro" id="IPR011990">
    <property type="entry name" value="TPR-like_helical_dom_sf"/>
</dbReference>
<dbReference type="SMART" id="SM00028">
    <property type="entry name" value="TPR"/>
    <property type="match status" value="7"/>
</dbReference>
<dbReference type="InterPro" id="IPR027417">
    <property type="entry name" value="P-loop_NTPase"/>
</dbReference>
<feature type="DNA-binding region" description="OmpR/PhoB-type" evidence="6">
    <location>
        <begin position="1"/>
        <end position="94"/>
    </location>
</feature>
<comment type="similarity">
    <text evidence="1">Belongs to the AfsR/DnrI/RedD regulatory family.</text>
</comment>
<dbReference type="Proteomes" id="UP001501115">
    <property type="component" value="Unassembled WGS sequence"/>
</dbReference>
<accession>A0ABP8HIK2</accession>
<dbReference type="EMBL" id="BAABET010000018">
    <property type="protein sequence ID" value="GAA4339859.1"/>
    <property type="molecule type" value="Genomic_DNA"/>
</dbReference>
<evidence type="ECO:0000313" key="8">
    <source>
        <dbReference type="EMBL" id="GAA4339859.1"/>
    </source>
</evidence>
<dbReference type="RefSeq" id="WP_345666230.1">
    <property type="nucleotide sequence ID" value="NZ_BAABET010000018.1"/>
</dbReference>
<keyword evidence="4 6" id="KW-0238">DNA-binding</keyword>
<gene>
    <name evidence="8" type="ORF">GCM10023086_75100</name>
</gene>
<dbReference type="Gene3D" id="1.25.40.10">
    <property type="entry name" value="Tetratricopeptide repeat domain"/>
    <property type="match status" value="3"/>
</dbReference>
<proteinExistence type="inferred from homology"/>
<dbReference type="InterPro" id="IPR051677">
    <property type="entry name" value="AfsR-DnrI-RedD_regulator"/>
</dbReference>
<dbReference type="InterPro" id="IPR036388">
    <property type="entry name" value="WH-like_DNA-bd_sf"/>
</dbReference>
<dbReference type="PANTHER" id="PTHR35807">
    <property type="entry name" value="TRANSCRIPTIONAL REGULATOR REDD-RELATED"/>
    <property type="match status" value="1"/>
</dbReference>
<evidence type="ECO:0000256" key="3">
    <source>
        <dbReference type="ARBA" id="ARBA00023015"/>
    </source>
</evidence>
<dbReference type="Pfam" id="PF03704">
    <property type="entry name" value="BTAD"/>
    <property type="match status" value="1"/>
</dbReference>
<keyword evidence="2" id="KW-0902">Two-component regulatory system</keyword>
<dbReference type="InterPro" id="IPR016032">
    <property type="entry name" value="Sig_transdc_resp-reg_C-effctor"/>
</dbReference>
<dbReference type="CDD" id="cd15831">
    <property type="entry name" value="BTAD"/>
    <property type="match status" value="1"/>
</dbReference>
<organism evidence="8 9">
    <name type="scientific">Streptomyces venetus</name>
    <dbReference type="NCBI Taxonomy" id="1701086"/>
    <lineage>
        <taxon>Bacteria</taxon>
        <taxon>Bacillati</taxon>
        <taxon>Actinomycetota</taxon>
        <taxon>Actinomycetes</taxon>
        <taxon>Kitasatosporales</taxon>
        <taxon>Streptomycetaceae</taxon>
        <taxon>Streptomyces</taxon>
    </lineage>
</organism>
<keyword evidence="9" id="KW-1185">Reference proteome</keyword>
<dbReference type="SUPFAM" id="SSF46894">
    <property type="entry name" value="C-terminal effector domain of the bipartite response regulators"/>
    <property type="match status" value="1"/>
</dbReference>
<sequence length="1060" mass="115501">MTLRFGVLGAVTAWRDGTSADVGHALQQRVLAALLVDAGHAVPADLLMDRVWGTHAPRRGRETLYGYISRLRRVLSRLNAVTIERSSAGYRLPVDLHQVDMHQFRHLVGRAREQGDVGQAAALWEKALGLWRGEAFTEIDTPWFVGQRSFLDRERLAAQLDLVDSRLRMGEHDRILAELVLRADAQPLDERVAGQLMLALYRSGRSADALAHYQTVRGRLVEELGTEPGPALQRLHQRMLTNDPLLDPRETTRIASPDKPVLAAVPRQLPAPPALFVGRENELAALDVLLDGTPGRDSAQRVATIVGVGGVGKTWLALHWAHRHLGNFPDGQLYVNLRGFDPSAEPLPAAVAVRGFLDAMGVAAQAVPARSDAQAALYRSLTADRRMLIVLDNARDAEHVAPLLPGGPACAVVVTSRNRLPGLITAHGARLVPVNVLSDADARDLFVRHLGGLYARGEREAVTDVLRHCAGLPLALAITAARASSQPAFSLGVLADELCQESGRLDALDAGDITSSLRAVFSASCKALTPAAADSFFLLGLVPGPDISVEAAAHLFGCRRPHAGALLRELETAHLIQQHVPHRYQLHDLLRRYATEQAQDGSPARPQAVHRVHNFYLRTARTAAEAMQPETLRLPPPQQEVSTADVSTFADSATAMRWLDAECANLVATVISTAVTGPRNTAWLLADVLTGYFSARMNAADWQSTAEAGRRAAETDGDCQAQAAVEFSIGRLYTRQARYEQAGRHHARALAHAIDGDWTDGQALAQNYLAATRWRTGRLTTAFDLLSRSLRINRTTEWGRLFGQAHTLLLLGCVLSEQGMLHAATDHALQSLARYRQAGSPAGTGMALGNLGEYHLLQGNLDEALDQITRARAIEERIDQRPTPDTLRLLAGVHRDAGRLDQALSIAKKAVGIADAHGDLRSQADTLNMLAAVHHRRSDPGRALVHYRRALRLAQQTSPYVETEIHIGLATVLTVLAQHSQARHHLTTALELTRRSGYRMLEGQVLTALTAHHLARDEREPAARHAYHALHIHQETGHHPGARHTRQLLARAVASAPDST</sequence>
<dbReference type="SUPFAM" id="SSF48452">
    <property type="entry name" value="TPR-like"/>
    <property type="match status" value="4"/>
</dbReference>
<evidence type="ECO:0000256" key="6">
    <source>
        <dbReference type="PROSITE-ProRule" id="PRU01091"/>
    </source>
</evidence>
<evidence type="ECO:0000256" key="5">
    <source>
        <dbReference type="ARBA" id="ARBA00023163"/>
    </source>
</evidence>
<dbReference type="Gene3D" id="3.40.50.300">
    <property type="entry name" value="P-loop containing nucleotide triphosphate hydrolases"/>
    <property type="match status" value="1"/>
</dbReference>
<dbReference type="Gene3D" id="1.10.10.10">
    <property type="entry name" value="Winged helix-like DNA-binding domain superfamily/Winged helix DNA-binding domain"/>
    <property type="match status" value="1"/>
</dbReference>
<evidence type="ECO:0000256" key="4">
    <source>
        <dbReference type="ARBA" id="ARBA00023125"/>
    </source>
</evidence>
<dbReference type="PANTHER" id="PTHR35807:SF1">
    <property type="entry name" value="TRANSCRIPTIONAL REGULATOR REDD"/>
    <property type="match status" value="1"/>
</dbReference>
<evidence type="ECO:0000256" key="2">
    <source>
        <dbReference type="ARBA" id="ARBA00023012"/>
    </source>
</evidence>
<name>A0ABP8HIK2_9ACTN</name>
<dbReference type="PRINTS" id="PR00364">
    <property type="entry name" value="DISEASERSIST"/>
</dbReference>
<reference evidence="9" key="1">
    <citation type="journal article" date="2019" name="Int. J. Syst. Evol. Microbiol.">
        <title>The Global Catalogue of Microorganisms (GCM) 10K type strain sequencing project: providing services to taxonomists for standard genome sequencing and annotation.</title>
        <authorList>
            <consortium name="The Broad Institute Genomics Platform"/>
            <consortium name="The Broad Institute Genome Sequencing Center for Infectious Disease"/>
            <person name="Wu L."/>
            <person name="Ma J."/>
        </authorList>
    </citation>
    <scope>NUCLEOTIDE SEQUENCE [LARGE SCALE GENOMIC DNA]</scope>
    <source>
        <strain evidence="9">JCM 31290</strain>
    </source>
</reference>
<comment type="caution">
    <text evidence="8">The sequence shown here is derived from an EMBL/GenBank/DDBJ whole genome shotgun (WGS) entry which is preliminary data.</text>
</comment>
<dbReference type="SUPFAM" id="SSF52540">
    <property type="entry name" value="P-loop containing nucleoside triphosphate hydrolases"/>
    <property type="match status" value="1"/>
</dbReference>
<dbReference type="Pfam" id="PF13424">
    <property type="entry name" value="TPR_12"/>
    <property type="match status" value="2"/>
</dbReference>
<evidence type="ECO:0000256" key="1">
    <source>
        <dbReference type="ARBA" id="ARBA00005820"/>
    </source>
</evidence>
<feature type="domain" description="OmpR/PhoB-type" evidence="7">
    <location>
        <begin position="1"/>
        <end position="94"/>
    </location>
</feature>
<dbReference type="SMART" id="SM01043">
    <property type="entry name" value="BTAD"/>
    <property type="match status" value="1"/>
</dbReference>
<dbReference type="SMART" id="SM00862">
    <property type="entry name" value="Trans_reg_C"/>
    <property type="match status" value="1"/>
</dbReference>
<dbReference type="InterPro" id="IPR001867">
    <property type="entry name" value="OmpR/PhoB-type_DNA-bd"/>
</dbReference>
<evidence type="ECO:0000259" key="7">
    <source>
        <dbReference type="PROSITE" id="PS51755"/>
    </source>
</evidence>
<dbReference type="InterPro" id="IPR005158">
    <property type="entry name" value="BTAD"/>
</dbReference>
<dbReference type="PROSITE" id="PS51755">
    <property type="entry name" value="OMPR_PHOB"/>
    <property type="match status" value="1"/>
</dbReference>
<dbReference type="InterPro" id="IPR019734">
    <property type="entry name" value="TPR_rpt"/>
</dbReference>